<proteinExistence type="predicted"/>
<comment type="caution">
    <text evidence="2">The sequence shown here is derived from an EMBL/GenBank/DDBJ whole genome shotgun (WGS) entry which is preliminary data.</text>
</comment>
<dbReference type="OrthoDB" id="137129at2"/>
<accession>A0A329MMH1</accession>
<evidence type="ECO:0000313" key="2">
    <source>
        <dbReference type="EMBL" id="RAV20964.1"/>
    </source>
</evidence>
<gene>
    <name evidence="2" type="ORF">DQG23_12810</name>
</gene>
<feature type="signal peptide" evidence="1">
    <location>
        <begin position="1"/>
        <end position="28"/>
    </location>
</feature>
<dbReference type="SUPFAM" id="SSF82171">
    <property type="entry name" value="DPP6 N-terminal domain-like"/>
    <property type="match status" value="1"/>
</dbReference>
<keyword evidence="1" id="KW-0732">Signal</keyword>
<dbReference type="PROSITE" id="PS51257">
    <property type="entry name" value="PROKAR_LIPOPROTEIN"/>
    <property type="match status" value="1"/>
</dbReference>
<protein>
    <recommendedName>
        <fullName evidence="4">Dipeptidyl aminopeptidase</fullName>
    </recommendedName>
</protein>
<evidence type="ECO:0008006" key="4">
    <source>
        <dbReference type="Google" id="ProtNLM"/>
    </source>
</evidence>
<sequence length="390" mass="42975">MVPNSLRHKVRRLNAWMSVGFLAISLSACDYQADTAKPKDSESRINDTVGWAKTAQIGRFEGVRGLEWVSEQEIGFSRTVKAEESRGRYETTRGVLSIRNGEIRDTQPWGWNDTRFVSPDGKHAYTVLRRSEGENLYAKHVIEELATGRNVSVSAENVAGTGLWLDNESYLLIPGIGEGPAQKIGLNGTATPLPALSEKILQNPEKFQSSGHFRKAGDRIYYLERNGPGTVHRLNYFSIKDLEQPVVTSVDMDDDVTRYEISPDGNKIAIVKFVSSNGNSEYELVLADRDGAEAAGGPIWKSRSLFELSWSPDSSKLALSGRSAPDSADRTMIVDVAAGGIEQAFECKRSTVPALWSPSGNKLMITADEGETGIEAFPVVHIIRLEQDKR</sequence>
<dbReference type="Proteomes" id="UP000250369">
    <property type="component" value="Unassembled WGS sequence"/>
</dbReference>
<dbReference type="Gene3D" id="2.120.10.30">
    <property type="entry name" value="TolB, C-terminal domain"/>
    <property type="match status" value="1"/>
</dbReference>
<dbReference type="InterPro" id="IPR011042">
    <property type="entry name" value="6-blade_b-propeller_TolB-like"/>
</dbReference>
<dbReference type="AlphaFoldDB" id="A0A329MMH1"/>
<feature type="chain" id="PRO_5039010828" description="Dipeptidyl aminopeptidase" evidence="1">
    <location>
        <begin position="29"/>
        <end position="390"/>
    </location>
</feature>
<evidence type="ECO:0000313" key="3">
    <source>
        <dbReference type="Proteomes" id="UP000250369"/>
    </source>
</evidence>
<dbReference type="RefSeq" id="WP_113031244.1">
    <property type="nucleotide sequence ID" value="NZ_QMFB01000006.1"/>
</dbReference>
<dbReference type="EMBL" id="QMFB01000006">
    <property type="protein sequence ID" value="RAV20964.1"/>
    <property type="molecule type" value="Genomic_DNA"/>
</dbReference>
<keyword evidence="3" id="KW-1185">Reference proteome</keyword>
<organism evidence="2 3">
    <name type="scientific">Paenibacillus contaminans</name>
    <dbReference type="NCBI Taxonomy" id="450362"/>
    <lineage>
        <taxon>Bacteria</taxon>
        <taxon>Bacillati</taxon>
        <taxon>Bacillota</taxon>
        <taxon>Bacilli</taxon>
        <taxon>Bacillales</taxon>
        <taxon>Paenibacillaceae</taxon>
        <taxon>Paenibacillus</taxon>
    </lineage>
</organism>
<reference evidence="2 3" key="1">
    <citation type="journal article" date="2009" name="Int. J. Syst. Evol. Microbiol.">
        <title>Paenibacillus contaminans sp. nov., isolated from a contaminated laboratory plate.</title>
        <authorList>
            <person name="Chou J.H."/>
            <person name="Lee J.H."/>
            <person name="Lin M.C."/>
            <person name="Chang P.S."/>
            <person name="Arun A.B."/>
            <person name="Young C.C."/>
            <person name="Chen W.M."/>
        </authorList>
    </citation>
    <scope>NUCLEOTIDE SEQUENCE [LARGE SCALE GENOMIC DNA]</scope>
    <source>
        <strain evidence="2 3">CKOBP-6</strain>
    </source>
</reference>
<evidence type="ECO:0000256" key="1">
    <source>
        <dbReference type="SAM" id="SignalP"/>
    </source>
</evidence>
<name>A0A329MMH1_9BACL</name>